<dbReference type="InterPro" id="IPR013320">
    <property type="entry name" value="ConA-like_dom_sf"/>
</dbReference>
<feature type="domain" description="GH16" evidence="3">
    <location>
        <begin position="21"/>
        <end position="292"/>
    </location>
</feature>
<keyword evidence="2" id="KW-0732">Signal</keyword>
<dbReference type="EC" id="3.2.1.178" evidence="4"/>
<dbReference type="GO" id="GO:0004553">
    <property type="term" value="F:hydrolase activity, hydrolyzing O-glycosyl compounds"/>
    <property type="evidence" value="ECO:0007669"/>
    <property type="project" value="InterPro"/>
</dbReference>
<keyword evidence="4" id="KW-0378">Hydrolase</keyword>
<evidence type="ECO:0000313" key="5">
    <source>
        <dbReference type="Proteomes" id="UP000322699"/>
    </source>
</evidence>
<dbReference type="InterPro" id="IPR000757">
    <property type="entry name" value="Beta-glucanase-like"/>
</dbReference>
<evidence type="ECO:0000256" key="2">
    <source>
        <dbReference type="SAM" id="SignalP"/>
    </source>
</evidence>
<feature type="chain" id="PRO_5022658429" evidence="2">
    <location>
        <begin position="25"/>
        <end position="294"/>
    </location>
</feature>
<gene>
    <name evidence="4" type="primary">porB_1</name>
    <name evidence="4" type="ORF">LF1_36600</name>
</gene>
<dbReference type="EMBL" id="VRLW01000001">
    <property type="protein sequence ID" value="KAA1261116.1"/>
    <property type="molecule type" value="Genomic_DNA"/>
</dbReference>
<evidence type="ECO:0000259" key="3">
    <source>
        <dbReference type="PROSITE" id="PS51762"/>
    </source>
</evidence>
<organism evidence="4 5">
    <name type="scientific">Rubripirellula obstinata</name>
    <dbReference type="NCBI Taxonomy" id="406547"/>
    <lineage>
        <taxon>Bacteria</taxon>
        <taxon>Pseudomonadati</taxon>
        <taxon>Planctomycetota</taxon>
        <taxon>Planctomycetia</taxon>
        <taxon>Pirellulales</taxon>
        <taxon>Pirellulaceae</taxon>
        <taxon>Rubripirellula</taxon>
    </lineage>
</organism>
<evidence type="ECO:0000313" key="4">
    <source>
        <dbReference type="EMBL" id="KAA1261116.1"/>
    </source>
</evidence>
<dbReference type="OrthoDB" id="9809583at2"/>
<proteinExistence type="inferred from homology"/>
<accession>A0A5B1CKN4</accession>
<dbReference type="AlphaFoldDB" id="A0A5B1CKN4"/>
<evidence type="ECO:0000256" key="1">
    <source>
        <dbReference type="ARBA" id="ARBA00006865"/>
    </source>
</evidence>
<feature type="signal peptide" evidence="2">
    <location>
        <begin position="1"/>
        <end position="24"/>
    </location>
</feature>
<name>A0A5B1CKN4_9BACT</name>
<reference evidence="4 5" key="1">
    <citation type="submission" date="2019-08" db="EMBL/GenBank/DDBJ databases">
        <title>Deep-cultivation of Planctomycetes and their phenomic and genomic characterization uncovers novel biology.</title>
        <authorList>
            <person name="Wiegand S."/>
            <person name="Jogler M."/>
            <person name="Boedeker C."/>
            <person name="Pinto D."/>
            <person name="Vollmers J."/>
            <person name="Rivas-Marin E."/>
            <person name="Kohn T."/>
            <person name="Peeters S.H."/>
            <person name="Heuer A."/>
            <person name="Rast P."/>
            <person name="Oberbeckmann S."/>
            <person name="Bunk B."/>
            <person name="Jeske O."/>
            <person name="Meyerdierks A."/>
            <person name="Storesund J.E."/>
            <person name="Kallscheuer N."/>
            <person name="Luecker S."/>
            <person name="Lage O.M."/>
            <person name="Pohl T."/>
            <person name="Merkel B.J."/>
            <person name="Hornburger P."/>
            <person name="Mueller R.-W."/>
            <person name="Bruemmer F."/>
            <person name="Labrenz M."/>
            <person name="Spormann A.M."/>
            <person name="Op Den Camp H."/>
            <person name="Overmann J."/>
            <person name="Amann R."/>
            <person name="Jetten M.S.M."/>
            <person name="Mascher T."/>
            <person name="Medema M.H."/>
            <person name="Devos D.P."/>
            <person name="Kaster A.-K."/>
            <person name="Ovreas L."/>
            <person name="Rohde M."/>
            <person name="Galperin M.Y."/>
            <person name="Jogler C."/>
        </authorList>
    </citation>
    <scope>NUCLEOTIDE SEQUENCE [LARGE SCALE GENOMIC DNA]</scope>
    <source>
        <strain evidence="4 5">LF1</strain>
    </source>
</reference>
<dbReference type="RefSeq" id="WP_068258149.1">
    <property type="nucleotide sequence ID" value="NZ_LWSK01000003.1"/>
</dbReference>
<keyword evidence="4" id="KW-0326">Glycosidase</keyword>
<protein>
    <submittedName>
        <fullName evidence="4">Beta-porphyranase B</fullName>
        <ecNumber evidence="4">3.2.1.178</ecNumber>
    </submittedName>
</protein>
<comment type="caution">
    <text evidence="4">The sequence shown here is derived from an EMBL/GenBank/DDBJ whole genome shotgun (WGS) entry which is preliminary data.</text>
</comment>
<comment type="similarity">
    <text evidence="1">Belongs to the glycosyl hydrolase 16 family.</text>
</comment>
<dbReference type="SUPFAM" id="SSF49899">
    <property type="entry name" value="Concanavalin A-like lectins/glucanases"/>
    <property type="match status" value="1"/>
</dbReference>
<dbReference type="Proteomes" id="UP000322699">
    <property type="component" value="Unassembled WGS sequence"/>
</dbReference>
<sequence length="294" mass="33508" precursor="true">MFKSSPFAAVAIALLVLCHCNECAAQPEPPTGKNWQLVPELSDEFDGDSLDTKKWSADPEGHPALDWIGRPPGLFLERAVRLRDGMMEILVGKLPKPVVSNKYKEPATYLYHGGIVRAVVPTSVGHYYECRMKMNKTEMGGGFWIMSRGTPGKKHEIDITESVGHLSEKSQAWAKHWDAIMHSNAIRRTTPLNPEAEQHQNAKHLEEKNSDRFFRYACWWESPKELKFYLDGEYVYSIEPPVDFDQEMFLQLSIECYDWNPIPDDGGLVVSATVQDRTTLIDYVRTYKLVDANQ</sequence>
<dbReference type="PROSITE" id="PS51762">
    <property type="entry name" value="GH16_2"/>
    <property type="match status" value="1"/>
</dbReference>
<keyword evidence="5" id="KW-1185">Reference proteome</keyword>
<dbReference type="Gene3D" id="2.60.120.200">
    <property type="match status" value="1"/>
</dbReference>
<dbReference type="GO" id="GO:0005975">
    <property type="term" value="P:carbohydrate metabolic process"/>
    <property type="evidence" value="ECO:0007669"/>
    <property type="project" value="InterPro"/>
</dbReference>